<dbReference type="GO" id="GO:0000271">
    <property type="term" value="P:polysaccharide biosynthetic process"/>
    <property type="evidence" value="ECO:0007669"/>
    <property type="project" value="InterPro"/>
</dbReference>
<dbReference type="PANTHER" id="PTHR43750:SF3">
    <property type="entry name" value="UDP-GLUCOSE 6-DEHYDROGENASE TUAD"/>
    <property type="match status" value="1"/>
</dbReference>
<organism evidence="2">
    <name type="scientific">marine metagenome</name>
    <dbReference type="NCBI Taxonomy" id="408172"/>
    <lineage>
        <taxon>unclassified sequences</taxon>
        <taxon>metagenomes</taxon>
        <taxon>ecological metagenomes</taxon>
    </lineage>
</organism>
<dbReference type="InterPro" id="IPR001732">
    <property type="entry name" value="UDP-Glc/GDP-Man_DH_N"/>
</dbReference>
<reference evidence="2" key="1">
    <citation type="submission" date="2018-05" db="EMBL/GenBank/DDBJ databases">
        <authorList>
            <person name="Lanie J.A."/>
            <person name="Ng W.-L."/>
            <person name="Kazmierczak K.M."/>
            <person name="Andrzejewski T.M."/>
            <person name="Davidsen T.M."/>
            <person name="Wayne K.J."/>
            <person name="Tettelin H."/>
            <person name="Glass J.I."/>
            <person name="Rusch D."/>
            <person name="Podicherti R."/>
            <person name="Tsui H.-C.T."/>
            <person name="Winkler M.E."/>
        </authorList>
    </citation>
    <scope>NUCLEOTIDE SEQUENCE</scope>
</reference>
<dbReference type="SUPFAM" id="SSF51735">
    <property type="entry name" value="NAD(P)-binding Rossmann-fold domains"/>
    <property type="match status" value="1"/>
</dbReference>
<dbReference type="Gene3D" id="3.40.50.720">
    <property type="entry name" value="NAD(P)-binding Rossmann-like Domain"/>
    <property type="match status" value="1"/>
</dbReference>
<proteinExistence type="predicted"/>
<sequence length="230" mass="25740">MKIGVIGVGYVGLSTAICLAAMKHEISIFDINEEKIKQIREKKLPFFEKGLQEMLENVISSRNLIPAKNLNELVDNTEGCFICVGTPTKSNSIDLTQIINAVKSLADSIKQNDKNDYKIIIRSTIIPNTARNTILPILSDKLYELKFGLSVVPEFLREGSALDDFMNPDKIVIGGSDENSIIFVKKIFQNFKDKCEFIETSLESAELIKYTNNAFFSMLISFSNEIANIS</sequence>
<feature type="non-terminal residue" evidence="2">
    <location>
        <position position="230"/>
    </location>
</feature>
<dbReference type="GO" id="GO:0016628">
    <property type="term" value="F:oxidoreductase activity, acting on the CH-CH group of donors, NAD or NADP as acceptor"/>
    <property type="evidence" value="ECO:0007669"/>
    <property type="project" value="InterPro"/>
</dbReference>
<dbReference type="PIRSF" id="PIRSF500136">
    <property type="entry name" value="UDP_ManNAc_DH"/>
    <property type="match status" value="1"/>
</dbReference>
<evidence type="ECO:0000313" key="2">
    <source>
        <dbReference type="EMBL" id="SVE49245.1"/>
    </source>
</evidence>
<evidence type="ECO:0000259" key="1">
    <source>
        <dbReference type="Pfam" id="PF03721"/>
    </source>
</evidence>
<dbReference type="GO" id="GO:0016616">
    <property type="term" value="F:oxidoreductase activity, acting on the CH-OH group of donors, NAD or NADP as acceptor"/>
    <property type="evidence" value="ECO:0007669"/>
    <property type="project" value="InterPro"/>
</dbReference>
<dbReference type="Pfam" id="PF03721">
    <property type="entry name" value="UDPG_MGDP_dh_N"/>
    <property type="match status" value="1"/>
</dbReference>
<feature type="domain" description="UDP-glucose/GDP-mannose dehydrogenase N-terminal" evidence="1">
    <location>
        <begin position="1"/>
        <end position="182"/>
    </location>
</feature>
<protein>
    <recommendedName>
        <fullName evidence="1">UDP-glucose/GDP-mannose dehydrogenase N-terminal domain-containing protein</fullName>
    </recommendedName>
</protein>
<dbReference type="PANTHER" id="PTHR43750">
    <property type="entry name" value="UDP-GLUCOSE 6-DEHYDROGENASE TUAD"/>
    <property type="match status" value="1"/>
</dbReference>
<dbReference type="InterPro" id="IPR036291">
    <property type="entry name" value="NAD(P)-bd_dom_sf"/>
</dbReference>
<accession>A0A383DYI8</accession>
<dbReference type="PIRSF" id="PIRSF000124">
    <property type="entry name" value="UDPglc_GDPman_dh"/>
    <property type="match status" value="1"/>
</dbReference>
<dbReference type="InterPro" id="IPR017476">
    <property type="entry name" value="UDP-Glc/GDP-Man"/>
</dbReference>
<dbReference type="NCBIfam" id="TIGR03026">
    <property type="entry name" value="NDP-sugDHase"/>
    <property type="match status" value="1"/>
</dbReference>
<name>A0A383DYI8_9ZZZZ</name>
<dbReference type="EMBL" id="UINC01221064">
    <property type="protein sequence ID" value="SVE49245.1"/>
    <property type="molecule type" value="Genomic_DNA"/>
</dbReference>
<gene>
    <name evidence="2" type="ORF">METZ01_LOCUS502099</name>
</gene>
<dbReference type="InterPro" id="IPR028359">
    <property type="entry name" value="UDP_ManNAc/GlcNAc_DH"/>
</dbReference>
<dbReference type="GO" id="GO:0051287">
    <property type="term" value="F:NAD binding"/>
    <property type="evidence" value="ECO:0007669"/>
    <property type="project" value="InterPro"/>
</dbReference>
<dbReference type="AlphaFoldDB" id="A0A383DYI8"/>
<dbReference type="Gene3D" id="1.20.5.100">
    <property type="entry name" value="Cytochrome c1, transmembrane anchor, C-terminal"/>
    <property type="match status" value="1"/>
</dbReference>